<protein>
    <submittedName>
        <fullName evidence="1">Uncharacterized protein</fullName>
    </submittedName>
</protein>
<dbReference type="HOGENOM" id="CLU_1905211_0_0_11"/>
<name>H8G672_9PSEU</name>
<dbReference type="EMBL" id="CM001466">
    <property type="protein sequence ID" value="EHY87232.1"/>
    <property type="molecule type" value="Genomic_DNA"/>
</dbReference>
<gene>
    <name evidence="1" type="ORF">SacazDRAFT_00246</name>
</gene>
<sequence length="133" mass="14359">MSDDKPKAGVWLGAAASAVAVLAFFGVNSFDQLTATLDPTSAALDSCEEAYRAWQENGMEPGDYRVYSRTILAIADETEDEKLKAILRTEGDAAEEMAAALIRNDASTSDALLRSNDATIARQQYCSELEESN</sequence>
<accession>H8G672</accession>
<dbReference type="AlphaFoldDB" id="H8G672"/>
<dbReference type="OrthoDB" id="10001225at2"/>
<reference evidence="1 2" key="1">
    <citation type="journal article" date="2012" name="Stand. Genomic Sci.">
        <title>Genome sequence of the soil bacterium Saccharomonospora azurea type strain (NA-128(T)).</title>
        <authorList>
            <person name="Klenk H.P."/>
            <person name="Held B."/>
            <person name="Lucas S."/>
            <person name="Lapidus A."/>
            <person name="Copeland A."/>
            <person name="Hammon N."/>
            <person name="Pitluck S."/>
            <person name="Goodwin L.A."/>
            <person name="Han C."/>
            <person name="Tapia R."/>
            <person name="Brambilla E.M."/>
            <person name="Potter G."/>
            <person name="Land M."/>
            <person name="Ivanova N."/>
            <person name="Rohde M."/>
            <person name="Goker M."/>
            <person name="Detter J.C."/>
            <person name="Kyrpides N.C."/>
            <person name="Woyke T."/>
        </authorList>
    </citation>
    <scope>NUCLEOTIDE SEQUENCE [LARGE SCALE GENOMIC DNA]</scope>
    <source>
        <strain evidence="1 2">NA-128</strain>
    </source>
</reference>
<evidence type="ECO:0000313" key="2">
    <source>
        <dbReference type="Proteomes" id="UP000004705"/>
    </source>
</evidence>
<organism evidence="1 2">
    <name type="scientific">Saccharomonospora azurea NA-128</name>
    <dbReference type="NCBI Taxonomy" id="882081"/>
    <lineage>
        <taxon>Bacteria</taxon>
        <taxon>Bacillati</taxon>
        <taxon>Actinomycetota</taxon>
        <taxon>Actinomycetes</taxon>
        <taxon>Pseudonocardiales</taxon>
        <taxon>Pseudonocardiaceae</taxon>
        <taxon>Saccharomonospora</taxon>
    </lineage>
</organism>
<dbReference type="RefSeq" id="WP_005437886.1">
    <property type="nucleotide sequence ID" value="NZ_CM001466.1"/>
</dbReference>
<dbReference type="Proteomes" id="UP000004705">
    <property type="component" value="Chromosome"/>
</dbReference>
<keyword evidence="2" id="KW-1185">Reference proteome</keyword>
<proteinExistence type="predicted"/>
<evidence type="ECO:0000313" key="1">
    <source>
        <dbReference type="EMBL" id="EHY87232.1"/>
    </source>
</evidence>